<dbReference type="PANTHER" id="PTHR10625:SF10">
    <property type="entry name" value="HISTONE DEACETYLASE HDAC1"/>
    <property type="match status" value="1"/>
</dbReference>
<evidence type="ECO:0000313" key="3">
    <source>
        <dbReference type="EMBL" id="RJF94895.1"/>
    </source>
</evidence>
<dbReference type="InterPro" id="IPR023696">
    <property type="entry name" value="Ureohydrolase_dom_sf"/>
</dbReference>
<dbReference type="EMBL" id="QYUK01000008">
    <property type="protein sequence ID" value="RJF94895.1"/>
    <property type="molecule type" value="Genomic_DNA"/>
</dbReference>
<dbReference type="InterPro" id="IPR037138">
    <property type="entry name" value="His_deacetylse_dom_sf"/>
</dbReference>
<dbReference type="InterPro" id="IPR023801">
    <property type="entry name" value="His_deacetylse_dom"/>
</dbReference>
<dbReference type="AlphaFoldDB" id="A0A418WUH6"/>
<dbReference type="SUPFAM" id="SSF52768">
    <property type="entry name" value="Arginase/deacetylase"/>
    <property type="match status" value="1"/>
</dbReference>
<organism evidence="3 4">
    <name type="scientific">Oleomonas cavernae</name>
    <dbReference type="NCBI Taxonomy" id="2320859"/>
    <lineage>
        <taxon>Bacteria</taxon>
        <taxon>Pseudomonadati</taxon>
        <taxon>Pseudomonadota</taxon>
        <taxon>Alphaproteobacteria</taxon>
        <taxon>Acetobacterales</taxon>
        <taxon>Acetobacteraceae</taxon>
        <taxon>Oleomonas</taxon>
    </lineage>
</organism>
<evidence type="ECO:0000256" key="1">
    <source>
        <dbReference type="ARBA" id="ARBA00005947"/>
    </source>
</evidence>
<proteinExistence type="inferred from homology"/>
<accession>A0A418WUH6</accession>
<dbReference type="PRINTS" id="PR01270">
    <property type="entry name" value="HDASUPER"/>
</dbReference>
<dbReference type="Proteomes" id="UP000284605">
    <property type="component" value="Unassembled WGS sequence"/>
</dbReference>
<evidence type="ECO:0000313" key="4">
    <source>
        <dbReference type="Proteomes" id="UP000284605"/>
    </source>
</evidence>
<name>A0A418WUH6_9PROT</name>
<comment type="caution">
    <text evidence="3">The sequence shown here is derived from an EMBL/GenBank/DDBJ whole genome shotgun (WGS) entry which is preliminary data.</text>
</comment>
<sequence>MSTILFSHPSCLDHDTGWGHPECADRLRAVMRALEAEDFHYLERVEAPAATREQLTRVHTPDYVDWVLAKVPTATGHQAVHLDADTIVSAGSGQAALHAAGAVVAAVDAVLTGAARSAFCAVRPPGHHAEPDHAMGFCIFNNVAVGAQHARAVHGLSRVAVVDFDVHHGNGTQAAFQGDPDLFYASTHQAPLYPGTGAVGETGCADNILNAPLPPGADGPAFRRAFAEHILPALDRFAPELILISAGFDGHALDPLANLRLIEADYRWVTAELAALSRRHCKGGLVSTLEGGYDLYALASSVAAHVATLMVH</sequence>
<feature type="domain" description="Histone deacetylase" evidence="2">
    <location>
        <begin position="20"/>
        <end position="309"/>
    </location>
</feature>
<dbReference type="Gene3D" id="3.40.800.20">
    <property type="entry name" value="Histone deacetylase domain"/>
    <property type="match status" value="1"/>
</dbReference>
<comment type="similarity">
    <text evidence="1">Belongs to the histone deacetylase family.</text>
</comment>
<dbReference type="OrthoDB" id="9808367at2"/>
<dbReference type="GO" id="GO:0004407">
    <property type="term" value="F:histone deacetylase activity"/>
    <property type="evidence" value="ECO:0007669"/>
    <property type="project" value="TreeGrafter"/>
</dbReference>
<evidence type="ECO:0000259" key="2">
    <source>
        <dbReference type="Pfam" id="PF00850"/>
    </source>
</evidence>
<dbReference type="PANTHER" id="PTHR10625">
    <property type="entry name" value="HISTONE DEACETYLASE HDAC1-RELATED"/>
    <property type="match status" value="1"/>
</dbReference>
<gene>
    <name evidence="3" type="ORF">D3874_03530</name>
</gene>
<dbReference type="InterPro" id="IPR000286">
    <property type="entry name" value="HDACs"/>
</dbReference>
<dbReference type="Pfam" id="PF00850">
    <property type="entry name" value="Hist_deacetyl"/>
    <property type="match status" value="1"/>
</dbReference>
<reference evidence="3 4" key="1">
    <citation type="submission" date="2018-09" db="EMBL/GenBank/DDBJ databases">
        <authorList>
            <person name="Zhu H."/>
        </authorList>
    </citation>
    <scope>NUCLEOTIDE SEQUENCE [LARGE SCALE GENOMIC DNA]</scope>
    <source>
        <strain evidence="3 4">K1W22B-8</strain>
    </source>
</reference>
<dbReference type="GO" id="GO:0040029">
    <property type="term" value="P:epigenetic regulation of gene expression"/>
    <property type="evidence" value="ECO:0007669"/>
    <property type="project" value="TreeGrafter"/>
</dbReference>
<keyword evidence="4" id="KW-1185">Reference proteome</keyword>
<dbReference type="CDD" id="cd11599">
    <property type="entry name" value="HDAC_classII_2"/>
    <property type="match status" value="1"/>
</dbReference>
<dbReference type="RefSeq" id="WP_119776559.1">
    <property type="nucleotide sequence ID" value="NZ_QYUK01000008.1"/>
</dbReference>
<protein>
    <submittedName>
        <fullName evidence="3">Histone deacetylase family protein</fullName>
    </submittedName>
</protein>